<feature type="active site" description="Nucleophile" evidence="5">
    <location>
        <position position="379"/>
    </location>
</feature>
<dbReference type="Gene3D" id="3.40.50.150">
    <property type="entry name" value="Vaccinia Virus protein VP39"/>
    <property type="match status" value="1"/>
</dbReference>
<evidence type="ECO:0000256" key="1">
    <source>
        <dbReference type="ARBA" id="ARBA00022603"/>
    </source>
</evidence>
<dbReference type="EMBL" id="ACJX03000001">
    <property type="protein sequence ID" value="KRT34974.1"/>
    <property type="molecule type" value="Genomic_DNA"/>
</dbReference>
<dbReference type="InterPro" id="IPR035926">
    <property type="entry name" value="NusB-like_sf"/>
</dbReference>
<comment type="caution">
    <text evidence="7">The sequence shown here is derived from an EMBL/GenBank/DDBJ whole genome shotgun (WGS) entry which is preliminary data.</text>
</comment>
<dbReference type="RefSeq" id="WP_009202374.1">
    <property type="nucleotide sequence ID" value="NZ_ACJX03000001.1"/>
</dbReference>
<reference evidence="8" key="1">
    <citation type="submission" date="2012-09" db="EMBL/GenBank/DDBJ databases">
        <authorList>
            <person name="Weinstock G."/>
            <person name="Sodergren E."/>
            <person name="Clifton S."/>
            <person name="Fulton L."/>
            <person name="Fulton B."/>
            <person name="Courtney L."/>
            <person name="Fronick C."/>
            <person name="Harrison M."/>
            <person name="Strong C."/>
            <person name="Farmer C."/>
            <person name="Delehaunty K."/>
            <person name="Markovic C."/>
            <person name="Hall O."/>
            <person name="Minx P."/>
            <person name="Tomlinson C."/>
            <person name="Mitreva M."/>
            <person name="Nelson J."/>
            <person name="Hou S."/>
            <person name="Wollam A."/>
            <person name="Pepin K.H."/>
            <person name="Johnson M."/>
            <person name="Bhonagiri V."/>
            <person name="Nash W.E."/>
            <person name="Suruliraj S."/>
            <person name="Warren W."/>
            <person name="Chinwalla A."/>
            <person name="Mardis E.R."/>
            <person name="Wilson R.K."/>
        </authorList>
    </citation>
    <scope>NUCLEOTIDE SEQUENCE [LARGE SCALE GENOMIC DNA]</scope>
    <source>
        <strain evidence="8">OS1</strain>
    </source>
</reference>
<dbReference type="InterPro" id="IPR001678">
    <property type="entry name" value="MeTrfase_RsmB-F_NOP2_dom"/>
</dbReference>
<dbReference type="Gene3D" id="1.10.940.10">
    <property type="entry name" value="NusB-like"/>
    <property type="match status" value="1"/>
</dbReference>
<dbReference type="InterPro" id="IPR029063">
    <property type="entry name" value="SAM-dependent_MTases_sf"/>
</dbReference>
<evidence type="ECO:0000313" key="8">
    <source>
        <dbReference type="Proteomes" id="UP000005273"/>
    </source>
</evidence>
<keyword evidence="2 5" id="KW-0808">Transferase</keyword>
<dbReference type="Proteomes" id="UP000005273">
    <property type="component" value="Unassembled WGS sequence"/>
</dbReference>
<evidence type="ECO:0000259" key="6">
    <source>
        <dbReference type="PROSITE" id="PS51686"/>
    </source>
</evidence>
<feature type="binding site" evidence="5">
    <location>
        <position position="326"/>
    </location>
    <ligand>
        <name>S-adenosyl-L-methionine</name>
        <dbReference type="ChEBI" id="CHEBI:59789"/>
    </ligand>
</feature>
<organism evidence="7 8">
    <name type="scientific">Acetomicrobium hydrogeniformans ATCC BAA-1850</name>
    <dbReference type="NCBI Taxonomy" id="592015"/>
    <lineage>
        <taxon>Bacteria</taxon>
        <taxon>Thermotogati</taxon>
        <taxon>Synergistota</taxon>
        <taxon>Synergistia</taxon>
        <taxon>Synergistales</taxon>
        <taxon>Acetomicrobiaceae</taxon>
        <taxon>Acetomicrobium</taxon>
    </lineage>
</organism>
<dbReference type="PROSITE" id="PS51686">
    <property type="entry name" value="SAM_MT_RSMB_NOP"/>
    <property type="match status" value="1"/>
</dbReference>
<name>A0A0T5XAQ2_9BACT</name>
<evidence type="ECO:0000256" key="2">
    <source>
        <dbReference type="ARBA" id="ARBA00022679"/>
    </source>
</evidence>
<feature type="domain" description="SAM-dependent MTase RsmB/NOP-type" evidence="6">
    <location>
        <begin position="165"/>
        <end position="440"/>
    </location>
</feature>
<dbReference type="eggNOG" id="COG0144">
    <property type="taxonomic scope" value="Bacteria"/>
</dbReference>
<dbReference type="GO" id="GO:0003723">
    <property type="term" value="F:RNA binding"/>
    <property type="evidence" value="ECO:0007669"/>
    <property type="project" value="UniProtKB-UniRule"/>
</dbReference>
<evidence type="ECO:0000256" key="3">
    <source>
        <dbReference type="ARBA" id="ARBA00022691"/>
    </source>
</evidence>
<protein>
    <submittedName>
        <fullName evidence="7">NOL1/NOP2/sun family protein</fullName>
    </submittedName>
</protein>
<keyword evidence="8" id="KW-1185">Reference proteome</keyword>
<dbReference type="SUPFAM" id="SSF53335">
    <property type="entry name" value="S-adenosyl-L-methionine-dependent methyltransferases"/>
    <property type="match status" value="1"/>
</dbReference>
<comment type="similarity">
    <text evidence="5">Belongs to the class I-like SAM-binding methyltransferase superfamily. RsmB/NOP family.</text>
</comment>
<dbReference type="InterPro" id="IPR006027">
    <property type="entry name" value="NusB_RsmB_TIM44"/>
</dbReference>
<evidence type="ECO:0000313" key="7">
    <source>
        <dbReference type="EMBL" id="KRT34974.1"/>
    </source>
</evidence>
<dbReference type="GO" id="GO:0006355">
    <property type="term" value="P:regulation of DNA-templated transcription"/>
    <property type="evidence" value="ECO:0007669"/>
    <property type="project" value="InterPro"/>
</dbReference>
<keyword evidence="4 5" id="KW-0694">RNA-binding</keyword>
<dbReference type="PANTHER" id="PTHR22807:SF53">
    <property type="entry name" value="RIBOSOMAL RNA SMALL SUBUNIT METHYLTRANSFERASE B-RELATED"/>
    <property type="match status" value="1"/>
</dbReference>
<dbReference type="GO" id="GO:0008173">
    <property type="term" value="F:RNA methyltransferase activity"/>
    <property type="evidence" value="ECO:0007669"/>
    <property type="project" value="InterPro"/>
</dbReference>
<dbReference type="GO" id="GO:0001510">
    <property type="term" value="P:RNA methylation"/>
    <property type="evidence" value="ECO:0007669"/>
    <property type="project" value="InterPro"/>
</dbReference>
<keyword evidence="1 5" id="KW-0489">Methyltransferase</keyword>
<dbReference type="Pfam" id="PF01029">
    <property type="entry name" value="NusB"/>
    <property type="match status" value="1"/>
</dbReference>
<dbReference type="PANTHER" id="PTHR22807">
    <property type="entry name" value="NOP2 YEAST -RELATED NOL1/NOP2/FMU SUN DOMAIN-CONTAINING"/>
    <property type="match status" value="1"/>
</dbReference>
<dbReference type="InterPro" id="IPR023267">
    <property type="entry name" value="RCMT"/>
</dbReference>
<dbReference type="PRINTS" id="PR02008">
    <property type="entry name" value="RCMTFAMILY"/>
</dbReference>
<dbReference type="Pfam" id="PF01189">
    <property type="entry name" value="Methyltr_RsmB-F"/>
    <property type="match status" value="1"/>
</dbReference>
<proteinExistence type="inferred from homology"/>
<sequence>MKGVEAALAIWEETRKGLFLSQVLRRFGEDLPEGERKLASTLVYCAMRRYNLWVEILRSFLRRPFETLQAETRDILILGCAGLLEIKHFVPQSLVNAFVEATKKKNPADAALVNAVLRKIASDGREKLEELKNSPNQINQALFWGLPQWIARRWMESWGQDLAKKLFVSQLIKPYLSFRLSPRTDPGEMGEKFFEEGVKSWRSPYFNYVLRSNSFGHPPSMLGYNEGLWTPQTESSIFVSDKVLSLSSSLGKRKILDMCAGRGIKAGHILERAQDVTIEAWDLSKNRVYAGRRELRRLGVQNRSIWKVGDSLKLAPEEAPEIVLLDAPCSGSGTWGRHPEGKWRLSPGKLSSYSDLQRDLLERAIGMVTTGGIVVYSTCSVFREENERVIGEALCSNPDIIEIEIEGGGFPLQRGRPFGYYLLPGSPWVDGFFLCILMKR</sequence>
<evidence type="ECO:0000256" key="5">
    <source>
        <dbReference type="PROSITE-ProRule" id="PRU01023"/>
    </source>
</evidence>
<accession>A0A0T5XAQ2</accession>
<dbReference type="SUPFAM" id="SSF48013">
    <property type="entry name" value="NusB-like"/>
    <property type="match status" value="1"/>
</dbReference>
<dbReference type="STRING" id="592015.HMPREF1705_04230"/>
<dbReference type="InterPro" id="IPR049560">
    <property type="entry name" value="MeTrfase_RsmB-F_NOP2_cat"/>
</dbReference>
<feature type="binding site" evidence="5">
    <location>
        <position position="282"/>
    </location>
    <ligand>
        <name>S-adenosyl-L-methionine</name>
        <dbReference type="ChEBI" id="CHEBI:59789"/>
    </ligand>
</feature>
<dbReference type="OrthoDB" id="9810297at2"/>
<keyword evidence="3 5" id="KW-0949">S-adenosyl-L-methionine</keyword>
<gene>
    <name evidence="7" type="ORF">HMPREF1705_04230</name>
</gene>
<dbReference type="AlphaFoldDB" id="A0A0T5XAQ2"/>
<comment type="caution">
    <text evidence="5">Lacks conserved residue(s) required for the propagation of feature annotation.</text>
</comment>
<evidence type="ECO:0000256" key="4">
    <source>
        <dbReference type="ARBA" id="ARBA00022884"/>
    </source>
</evidence>